<sequence>MLHAAVPQRHPKDEGLCTSPVSSASHTRDLTHRVQQSVVEALSSWSLAVRKRGASQQNVTEASHLTTRDRATSSPKILGKRPQRKESYTPSDDEGDESSLKRAKTTFIGDSRNGRKFACPYFKRDPEKYISRRSCVGPGWEEVRRVKEHLYRNHALPHFCPRCYETFKVESLLHDHQRGAEPCAIQPKGLVDGFDKLQEKRLRSRKKTCPNQNEADKWRDMYRILFPDDEDTSIPSPYWKAIYQRGRPAVTDELARYEQFLRRELPSAVRRELESAVEREFSPVEERLKTQLIDIARDLQLRLFQTYTQSRTAEAPSDRHALDSPRATNPAELATTVSAGELHGASELPSVETEPASLEPLPPVGFSSAYEFDAVLFQFDELQDLGAFEDSSYGSMFADDAFAKDSLDDFSDDFYNGGYDNGEGPSGTC</sequence>
<dbReference type="Proteomes" id="UP000799291">
    <property type="component" value="Unassembled WGS sequence"/>
</dbReference>
<name>A0A6G1II11_9PLEO</name>
<feature type="compositionally biased region" description="Polar residues" evidence="1">
    <location>
        <begin position="54"/>
        <end position="65"/>
    </location>
</feature>
<feature type="region of interest" description="Disordered" evidence="1">
    <location>
        <begin position="1"/>
        <end position="33"/>
    </location>
</feature>
<accession>A0A6G1II11</accession>
<dbReference type="OrthoDB" id="4738706at2759"/>
<dbReference type="PANTHER" id="PTHR38166:SF1">
    <property type="entry name" value="C2H2-TYPE DOMAIN-CONTAINING PROTEIN"/>
    <property type="match status" value="1"/>
</dbReference>
<keyword evidence="3" id="KW-1185">Reference proteome</keyword>
<evidence type="ECO:0000313" key="2">
    <source>
        <dbReference type="EMBL" id="KAF2677866.1"/>
    </source>
</evidence>
<dbReference type="EMBL" id="MU005617">
    <property type="protein sequence ID" value="KAF2677866.1"/>
    <property type="molecule type" value="Genomic_DNA"/>
</dbReference>
<reference evidence="2" key="1">
    <citation type="journal article" date="2020" name="Stud. Mycol.">
        <title>101 Dothideomycetes genomes: a test case for predicting lifestyles and emergence of pathogens.</title>
        <authorList>
            <person name="Haridas S."/>
            <person name="Albert R."/>
            <person name="Binder M."/>
            <person name="Bloem J."/>
            <person name="Labutti K."/>
            <person name="Salamov A."/>
            <person name="Andreopoulos B."/>
            <person name="Baker S."/>
            <person name="Barry K."/>
            <person name="Bills G."/>
            <person name="Bluhm B."/>
            <person name="Cannon C."/>
            <person name="Castanera R."/>
            <person name="Culley D."/>
            <person name="Daum C."/>
            <person name="Ezra D."/>
            <person name="Gonzalez J."/>
            <person name="Henrissat B."/>
            <person name="Kuo A."/>
            <person name="Liang C."/>
            <person name="Lipzen A."/>
            <person name="Lutzoni F."/>
            <person name="Magnuson J."/>
            <person name="Mondo S."/>
            <person name="Nolan M."/>
            <person name="Ohm R."/>
            <person name="Pangilinan J."/>
            <person name="Park H.-J."/>
            <person name="Ramirez L."/>
            <person name="Alfaro M."/>
            <person name="Sun H."/>
            <person name="Tritt A."/>
            <person name="Yoshinaga Y."/>
            <person name="Zwiers L.-H."/>
            <person name="Turgeon B."/>
            <person name="Goodwin S."/>
            <person name="Spatafora J."/>
            <person name="Crous P."/>
            <person name="Grigoriev I."/>
        </authorList>
    </citation>
    <scope>NUCLEOTIDE SEQUENCE</scope>
    <source>
        <strain evidence="2">CBS 122367</strain>
    </source>
</reference>
<protein>
    <recommendedName>
        <fullName evidence="4">C2H2-type domain-containing protein</fullName>
    </recommendedName>
</protein>
<dbReference type="PANTHER" id="PTHR38166">
    <property type="entry name" value="C2H2-TYPE DOMAIN-CONTAINING PROTEIN-RELATED"/>
    <property type="match status" value="1"/>
</dbReference>
<evidence type="ECO:0008006" key="4">
    <source>
        <dbReference type="Google" id="ProtNLM"/>
    </source>
</evidence>
<organism evidence="2 3">
    <name type="scientific">Lentithecium fluviatile CBS 122367</name>
    <dbReference type="NCBI Taxonomy" id="1168545"/>
    <lineage>
        <taxon>Eukaryota</taxon>
        <taxon>Fungi</taxon>
        <taxon>Dikarya</taxon>
        <taxon>Ascomycota</taxon>
        <taxon>Pezizomycotina</taxon>
        <taxon>Dothideomycetes</taxon>
        <taxon>Pleosporomycetidae</taxon>
        <taxon>Pleosporales</taxon>
        <taxon>Massarineae</taxon>
        <taxon>Lentitheciaceae</taxon>
        <taxon>Lentithecium</taxon>
    </lineage>
</organism>
<evidence type="ECO:0000256" key="1">
    <source>
        <dbReference type="SAM" id="MobiDB-lite"/>
    </source>
</evidence>
<gene>
    <name evidence="2" type="ORF">K458DRAFT_464501</name>
</gene>
<dbReference type="AlphaFoldDB" id="A0A6G1II11"/>
<feature type="region of interest" description="Disordered" evidence="1">
    <location>
        <begin position="51"/>
        <end position="107"/>
    </location>
</feature>
<evidence type="ECO:0000313" key="3">
    <source>
        <dbReference type="Proteomes" id="UP000799291"/>
    </source>
</evidence>
<proteinExistence type="predicted"/>